<comment type="caution">
    <text evidence="2">The sequence shown here is derived from an EMBL/GenBank/DDBJ whole genome shotgun (WGS) entry which is preliminary data.</text>
</comment>
<evidence type="ECO:0000313" key="2">
    <source>
        <dbReference type="EMBL" id="KAK1410467.1"/>
    </source>
</evidence>
<name>A0AAD8JTR6_TARER</name>
<organism evidence="2 3">
    <name type="scientific">Tagetes erecta</name>
    <name type="common">African marigold</name>
    <dbReference type="NCBI Taxonomy" id="13708"/>
    <lineage>
        <taxon>Eukaryota</taxon>
        <taxon>Viridiplantae</taxon>
        <taxon>Streptophyta</taxon>
        <taxon>Embryophyta</taxon>
        <taxon>Tracheophyta</taxon>
        <taxon>Spermatophyta</taxon>
        <taxon>Magnoliopsida</taxon>
        <taxon>eudicotyledons</taxon>
        <taxon>Gunneridae</taxon>
        <taxon>Pentapetalae</taxon>
        <taxon>asterids</taxon>
        <taxon>campanulids</taxon>
        <taxon>Asterales</taxon>
        <taxon>Asteraceae</taxon>
        <taxon>Asteroideae</taxon>
        <taxon>Heliantheae alliance</taxon>
        <taxon>Tageteae</taxon>
        <taxon>Tagetes</taxon>
    </lineage>
</organism>
<feature type="transmembrane region" description="Helical" evidence="1">
    <location>
        <begin position="12"/>
        <end position="31"/>
    </location>
</feature>
<keyword evidence="3" id="KW-1185">Reference proteome</keyword>
<proteinExistence type="predicted"/>
<sequence>MKHQCTHYIPKFIWKTIVAASTCALAAMFTIHGLLHHSYHHDFINMFLTIFFIIVFAVISVSMFVSAVKDLLDLNFTIFKEPSMDEHQDQEQIENKQVEQV</sequence>
<keyword evidence="1" id="KW-0812">Transmembrane</keyword>
<evidence type="ECO:0000256" key="1">
    <source>
        <dbReference type="SAM" id="Phobius"/>
    </source>
</evidence>
<dbReference type="EMBL" id="JAUHHV010000010">
    <property type="protein sequence ID" value="KAK1410467.1"/>
    <property type="molecule type" value="Genomic_DNA"/>
</dbReference>
<gene>
    <name evidence="2" type="ORF">QVD17_37004</name>
</gene>
<keyword evidence="1" id="KW-0472">Membrane</keyword>
<reference evidence="2" key="1">
    <citation type="journal article" date="2023" name="bioRxiv">
        <title>Improved chromosome-level genome assembly for marigold (Tagetes erecta).</title>
        <authorList>
            <person name="Jiang F."/>
            <person name="Yuan L."/>
            <person name="Wang S."/>
            <person name="Wang H."/>
            <person name="Xu D."/>
            <person name="Wang A."/>
            <person name="Fan W."/>
        </authorList>
    </citation>
    <scope>NUCLEOTIDE SEQUENCE</scope>
    <source>
        <strain evidence="2">WSJ</strain>
        <tissue evidence="2">Leaf</tissue>
    </source>
</reference>
<evidence type="ECO:0000313" key="3">
    <source>
        <dbReference type="Proteomes" id="UP001229421"/>
    </source>
</evidence>
<protein>
    <submittedName>
        <fullName evidence="2">Uncharacterized protein</fullName>
    </submittedName>
</protein>
<feature type="transmembrane region" description="Helical" evidence="1">
    <location>
        <begin position="43"/>
        <end position="65"/>
    </location>
</feature>
<dbReference type="AlphaFoldDB" id="A0AAD8JTR6"/>
<dbReference type="Proteomes" id="UP001229421">
    <property type="component" value="Unassembled WGS sequence"/>
</dbReference>
<keyword evidence="1" id="KW-1133">Transmembrane helix</keyword>
<accession>A0AAD8JTR6</accession>